<evidence type="ECO:0000313" key="3">
    <source>
        <dbReference type="Proteomes" id="UP000828390"/>
    </source>
</evidence>
<name>A0A9D4K987_DREPO</name>
<feature type="region of interest" description="Disordered" evidence="1">
    <location>
        <begin position="1"/>
        <end position="22"/>
    </location>
</feature>
<feature type="compositionally biased region" description="Basic residues" evidence="1">
    <location>
        <begin position="1"/>
        <end position="10"/>
    </location>
</feature>
<protein>
    <submittedName>
        <fullName evidence="2">Uncharacterized protein</fullName>
    </submittedName>
</protein>
<reference evidence="2" key="1">
    <citation type="journal article" date="2019" name="bioRxiv">
        <title>The Genome of the Zebra Mussel, Dreissena polymorpha: A Resource for Invasive Species Research.</title>
        <authorList>
            <person name="McCartney M.A."/>
            <person name="Auch B."/>
            <person name="Kono T."/>
            <person name="Mallez S."/>
            <person name="Zhang Y."/>
            <person name="Obille A."/>
            <person name="Becker A."/>
            <person name="Abrahante J.E."/>
            <person name="Garbe J."/>
            <person name="Badalamenti J.P."/>
            <person name="Herman A."/>
            <person name="Mangelson H."/>
            <person name="Liachko I."/>
            <person name="Sullivan S."/>
            <person name="Sone E.D."/>
            <person name="Koren S."/>
            <person name="Silverstein K.A.T."/>
            <person name="Beckman K.B."/>
            <person name="Gohl D.M."/>
        </authorList>
    </citation>
    <scope>NUCLEOTIDE SEQUENCE</scope>
    <source>
        <strain evidence="2">Duluth1</strain>
        <tissue evidence="2">Whole animal</tissue>
    </source>
</reference>
<evidence type="ECO:0000256" key="1">
    <source>
        <dbReference type="SAM" id="MobiDB-lite"/>
    </source>
</evidence>
<reference evidence="2" key="2">
    <citation type="submission" date="2020-11" db="EMBL/GenBank/DDBJ databases">
        <authorList>
            <person name="McCartney M.A."/>
            <person name="Auch B."/>
            <person name="Kono T."/>
            <person name="Mallez S."/>
            <person name="Becker A."/>
            <person name="Gohl D.M."/>
            <person name="Silverstein K.A.T."/>
            <person name="Koren S."/>
            <person name="Bechman K.B."/>
            <person name="Herman A."/>
            <person name="Abrahante J.E."/>
            <person name="Garbe J."/>
        </authorList>
    </citation>
    <scope>NUCLEOTIDE SEQUENCE</scope>
    <source>
        <strain evidence="2">Duluth1</strain>
        <tissue evidence="2">Whole animal</tissue>
    </source>
</reference>
<dbReference type="AlphaFoldDB" id="A0A9D4K987"/>
<keyword evidence="3" id="KW-1185">Reference proteome</keyword>
<gene>
    <name evidence="2" type="ORF">DPMN_108514</name>
</gene>
<comment type="caution">
    <text evidence="2">The sequence shown here is derived from an EMBL/GenBank/DDBJ whole genome shotgun (WGS) entry which is preliminary data.</text>
</comment>
<proteinExistence type="predicted"/>
<dbReference type="EMBL" id="JAIWYP010000004">
    <property type="protein sequence ID" value="KAH3835167.1"/>
    <property type="molecule type" value="Genomic_DNA"/>
</dbReference>
<organism evidence="2 3">
    <name type="scientific">Dreissena polymorpha</name>
    <name type="common">Zebra mussel</name>
    <name type="synonym">Mytilus polymorpha</name>
    <dbReference type="NCBI Taxonomy" id="45954"/>
    <lineage>
        <taxon>Eukaryota</taxon>
        <taxon>Metazoa</taxon>
        <taxon>Spiralia</taxon>
        <taxon>Lophotrochozoa</taxon>
        <taxon>Mollusca</taxon>
        <taxon>Bivalvia</taxon>
        <taxon>Autobranchia</taxon>
        <taxon>Heteroconchia</taxon>
        <taxon>Euheterodonta</taxon>
        <taxon>Imparidentia</taxon>
        <taxon>Neoheterodontei</taxon>
        <taxon>Myida</taxon>
        <taxon>Dreissenoidea</taxon>
        <taxon>Dreissenidae</taxon>
        <taxon>Dreissena</taxon>
    </lineage>
</organism>
<sequence>MNKCHTKRYPIRGGLPVYPEGDPGEYHEEAARNIHVDEEEAHVPAQVELDRQNGVGS</sequence>
<dbReference type="Proteomes" id="UP000828390">
    <property type="component" value="Unassembled WGS sequence"/>
</dbReference>
<accession>A0A9D4K987</accession>
<evidence type="ECO:0000313" key="2">
    <source>
        <dbReference type="EMBL" id="KAH3835167.1"/>
    </source>
</evidence>